<sequence length="412" mass="44835">MIMPCDSALAGCDIGTACQAGLNAEVRMRTEYCLSRRKRLESECEKQVVLLKAKDEEIENLKTQLLLKETEAAEAAHLRAQVSAAEATKKIHSNEINALKQRNVALENEKESLDGKKDGLVDQEQIEDFQDAQMNIVNDKVAKLDAGLLEMALHLEEKFYPHLLNTISGRRWLLTHGLKLAVVKCLNSQEYLSALGAAISCAIDKGMQDGLSAGIDHGKAGRGLADVVAYNPDAKADYNSALQGLREVEFPLLSELESHKDASTADVMNMLRLEGPLDDAPRMSDLQPDVEQLTLPIHRPEDQVVLAKLSALIDVWVPLVKPLSAKSLIGEASTSGSVPAIIVTTTALLTTFTAASSVPPITIEDYEIVGIDGPEDAQGNDQGNVASFPIVEFEKEEMDATRSVTHLDELFL</sequence>
<reference evidence="2" key="1">
    <citation type="journal article" date="2022" name="Int. J. Mol. Sci.">
        <title>Draft Genome of Tanacetum Coccineum: Genomic Comparison of Closely Related Tanacetum-Family Plants.</title>
        <authorList>
            <person name="Yamashiro T."/>
            <person name="Shiraishi A."/>
            <person name="Nakayama K."/>
            <person name="Satake H."/>
        </authorList>
    </citation>
    <scope>NUCLEOTIDE SEQUENCE</scope>
</reference>
<dbReference type="EMBL" id="BQNB010008843">
    <property type="protein sequence ID" value="GJS55048.1"/>
    <property type="molecule type" value="Genomic_DNA"/>
</dbReference>
<reference evidence="2" key="2">
    <citation type="submission" date="2022-01" db="EMBL/GenBank/DDBJ databases">
        <authorList>
            <person name="Yamashiro T."/>
            <person name="Shiraishi A."/>
            <person name="Satake H."/>
            <person name="Nakayama K."/>
        </authorList>
    </citation>
    <scope>NUCLEOTIDE SEQUENCE</scope>
</reference>
<accession>A0ABQ4WQD7</accession>
<dbReference type="Proteomes" id="UP001151760">
    <property type="component" value="Unassembled WGS sequence"/>
</dbReference>
<proteinExistence type="predicted"/>
<keyword evidence="1" id="KW-0175">Coiled coil</keyword>
<protein>
    <recommendedName>
        <fullName evidence="4">Transposase (Putative), gypsy type</fullName>
    </recommendedName>
</protein>
<organism evidence="2 3">
    <name type="scientific">Tanacetum coccineum</name>
    <dbReference type="NCBI Taxonomy" id="301880"/>
    <lineage>
        <taxon>Eukaryota</taxon>
        <taxon>Viridiplantae</taxon>
        <taxon>Streptophyta</taxon>
        <taxon>Embryophyta</taxon>
        <taxon>Tracheophyta</taxon>
        <taxon>Spermatophyta</taxon>
        <taxon>Magnoliopsida</taxon>
        <taxon>eudicotyledons</taxon>
        <taxon>Gunneridae</taxon>
        <taxon>Pentapetalae</taxon>
        <taxon>asterids</taxon>
        <taxon>campanulids</taxon>
        <taxon>Asterales</taxon>
        <taxon>Asteraceae</taxon>
        <taxon>Asteroideae</taxon>
        <taxon>Anthemideae</taxon>
        <taxon>Anthemidinae</taxon>
        <taxon>Tanacetum</taxon>
    </lineage>
</organism>
<feature type="coiled-coil region" evidence="1">
    <location>
        <begin position="51"/>
        <end position="123"/>
    </location>
</feature>
<gene>
    <name evidence="2" type="ORF">Tco_0628410</name>
</gene>
<evidence type="ECO:0008006" key="4">
    <source>
        <dbReference type="Google" id="ProtNLM"/>
    </source>
</evidence>
<comment type="caution">
    <text evidence="2">The sequence shown here is derived from an EMBL/GenBank/DDBJ whole genome shotgun (WGS) entry which is preliminary data.</text>
</comment>
<evidence type="ECO:0000313" key="2">
    <source>
        <dbReference type="EMBL" id="GJS55048.1"/>
    </source>
</evidence>
<evidence type="ECO:0000313" key="3">
    <source>
        <dbReference type="Proteomes" id="UP001151760"/>
    </source>
</evidence>
<name>A0ABQ4WQD7_9ASTR</name>
<keyword evidence="3" id="KW-1185">Reference proteome</keyword>
<evidence type="ECO:0000256" key="1">
    <source>
        <dbReference type="SAM" id="Coils"/>
    </source>
</evidence>